<proteinExistence type="predicted"/>
<reference evidence="4 6" key="1">
    <citation type="submission" date="2023-07" db="EMBL/GenBank/DDBJ databases">
        <title>Unpublished Manusciprt.</title>
        <authorList>
            <person name="Aydin F."/>
            <person name="Tarhane S."/>
            <person name="Saticioglu I.B."/>
            <person name="Karakaya E."/>
            <person name="Abay S."/>
            <person name="Guran O."/>
            <person name="Bozkurt E."/>
            <person name="Uzum N."/>
            <person name="Olgun K."/>
            <person name="Jablonski D."/>
        </authorList>
    </citation>
    <scope>NUCLEOTIDE SEQUENCE</scope>
    <source>
        <strain evidence="6">faydin-H75</strain>
        <strain evidence="4">Faydin-H76</strain>
    </source>
</reference>
<protein>
    <submittedName>
        <fullName evidence="4">Uncharacterized protein</fullName>
    </submittedName>
</protein>
<dbReference type="Proteomes" id="UP001240777">
    <property type="component" value="Unassembled WGS sequence"/>
</dbReference>
<accession>A0AA90PT25</accession>
<evidence type="ECO:0000313" key="5">
    <source>
        <dbReference type="Proteomes" id="UP001177258"/>
    </source>
</evidence>
<comment type="caution">
    <text evidence="4">The sequence shown here is derived from an EMBL/GenBank/DDBJ whole genome shotgun (WGS) entry which is preliminary data.</text>
</comment>
<keyword evidence="6" id="KW-1185">Reference proteome</keyword>
<evidence type="ECO:0000313" key="3">
    <source>
        <dbReference type="EMBL" id="MDO7252891.1"/>
    </source>
</evidence>
<dbReference type="EMBL" id="JAUPEV010000003">
    <property type="protein sequence ID" value="MDO7252891.1"/>
    <property type="molecule type" value="Genomic_DNA"/>
</dbReference>
<keyword evidence="2" id="KW-0472">Membrane</keyword>
<dbReference type="Proteomes" id="UP001177258">
    <property type="component" value="Unassembled WGS sequence"/>
</dbReference>
<reference evidence="3 5" key="3">
    <citation type="journal article" date="2024" name="Syst. Appl. Microbiol.">
        <title>Helicobacter cappadocius sp. nov., from lizards: The first psychrotrophic Helicobacter species.</title>
        <authorList>
            <person name="Aydin F."/>
            <person name="Tarhane S."/>
            <person name="Karakaya E."/>
            <person name="Abay S."/>
            <person name="Kayman T."/>
            <person name="Guran O."/>
            <person name="Bozkurt E."/>
            <person name="Uzum N."/>
            <person name="Avci A."/>
            <person name="Olgun K."/>
            <person name="Jablonski D."/>
            <person name="Guran C."/>
            <person name="Burcin Saticioglu I."/>
        </authorList>
    </citation>
    <scope>NUCLEOTIDE SEQUENCE [LARGE SCALE GENOMIC DNA]</scope>
    <source>
        <strain evidence="3">Faydin-H75</strain>
        <strain evidence="5">faydin-H76</strain>
    </source>
</reference>
<evidence type="ECO:0000313" key="6">
    <source>
        <dbReference type="Proteomes" id="UP001240777"/>
    </source>
</evidence>
<gene>
    <name evidence="3" type="ORF">Q5I04_03050</name>
    <name evidence="4" type="ORF">Q5I06_03980</name>
</gene>
<dbReference type="AlphaFoldDB" id="A0AA90PT25"/>
<keyword evidence="2" id="KW-1133">Transmembrane helix</keyword>
<organism evidence="4 5">
    <name type="scientific">Helicobacter cappadocius</name>
    <dbReference type="NCBI Taxonomy" id="3063998"/>
    <lineage>
        <taxon>Bacteria</taxon>
        <taxon>Pseudomonadati</taxon>
        <taxon>Campylobacterota</taxon>
        <taxon>Epsilonproteobacteria</taxon>
        <taxon>Campylobacterales</taxon>
        <taxon>Helicobacteraceae</taxon>
        <taxon>Helicobacter</taxon>
    </lineage>
</organism>
<keyword evidence="2" id="KW-0812">Transmembrane</keyword>
<evidence type="ECO:0000313" key="4">
    <source>
        <dbReference type="EMBL" id="MDP2538934.1"/>
    </source>
</evidence>
<feature type="transmembrane region" description="Helical" evidence="2">
    <location>
        <begin position="79"/>
        <end position="96"/>
    </location>
</feature>
<reference evidence="3" key="2">
    <citation type="submission" date="2023-07" db="EMBL/GenBank/DDBJ databases">
        <authorList>
            <person name="Aydin F."/>
            <person name="Tarhane S."/>
            <person name="Saticioglu I.B."/>
            <person name="Karakaya E."/>
            <person name="Abay S."/>
            <person name="Guran O."/>
            <person name="Bozkurt E."/>
            <person name="Uzum N."/>
            <person name="Olgun K."/>
            <person name="Jablonski D."/>
        </authorList>
    </citation>
    <scope>NUCLEOTIDE SEQUENCE</scope>
    <source>
        <strain evidence="3">Faydin-H75</strain>
    </source>
</reference>
<feature type="region of interest" description="Disordered" evidence="1">
    <location>
        <begin position="176"/>
        <end position="195"/>
    </location>
</feature>
<feature type="transmembrane region" description="Helical" evidence="2">
    <location>
        <begin position="53"/>
        <end position="73"/>
    </location>
</feature>
<sequence length="195" mass="22498">MIFFIVVVANKISSNDINRFRISIYSIIAVILLSFFISFISEAGLLKYLLEHQYLTALIILLVYVFLALSVIYEKYAELMLYAIYFIFIIIIWIITSSDMIKTLHLGNYTPDVLILDEKAKAIIPANFLDSNNTLKKPKILSNIGDEYYIELTTPDKKVLRLSIPKNLVLSEQVEIEEKQDKPKDIKNKEESNPK</sequence>
<dbReference type="EMBL" id="JAUYZK010000004">
    <property type="protein sequence ID" value="MDP2538934.1"/>
    <property type="molecule type" value="Genomic_DNA"/>
</dbReference>
<name>A0AA90PT25_9HELI</name>
<dbReference type="RefSeq" id="WP_305516735.1">
    <property type="nucleotide sequence ID" value="NZ_JAUPEV010000003.1"/>
</dbReference>
<feature type="transmembrane region" description="Helical" evidence="2">
    <location>
        <begin position="24"/>
        <end position="46"/>
    </location>
</feature>
<evidence type="ECO:0000256" key="2">
    <source>
        <dbReference type="SAM" id="Phobius"/>
    </source>
</evidence>
<evidence type="ECO:0000256" key="1">
    <source>
        <dbReference type="SAM" id="MobiDB-lite"/>
    </source>
</evidence>